<dbReference type="Pfam" id="PF01535">
    <property type="entry name" value="PPR"/>
    <property type="match status" value="1"/>
</dbReference>
<protein>
    <recommendedName>
        <fullName evidence="7">Pentatricopeptide repeat-containing protein-mitochondrial domain-containing protein</fullName>
    </recommendedName>
</protein>
<feature type="region of interest" description="Disordered" evidence="6">
    <location>
        <begin position="606"/>
        <end position="657"/>
    </location>
</feature>
<comment type="function">
    <text evidence="3">Regulates mitochondrial small subunit maturation by controlling 15S rRNA 5'-end processing. Localizes to the 5' precursor of the 15S rRNA in a position that is subsequently occupied by mS47 in the mature yeast mtSSU. Uses structure and sequence-specific RNA recognition, binding to a single-stranded region of the precursor and specifically recognizing bases -6 to -1. The exchange of Ccm1 for mS47 is coupled to the irreversible removal of precursor rRNA that is accompanied by conformational changes of the mitoribosomal proteins uS5m and mS26. These conformational changes signal completion of 5'-end rRNA processing through protection of the mature 5'-end of the 15S rRNA and stabilization of mS47. The removal of the 5' precursor together with the dissociation of Ccm1 may be catalyzed by the 5'-3' exoribonuclease Pet127. Involved in the specific removal of group I introns in mitochondrial encoded transcripts.</text>
</comment>
<comment type="similarity">
    <text evidence="1">Belongs to the CCM1 family.</text>
</comment>
<accession>A0A7U2IA03</accession>
<dbReference type="OrthoDB" id="747253at2759"/>
<dbReference type="InterPro" id="IPR057027">
    <property type="entry name" value="TPR_mt"/>
</dbReference>
<keyword evidence="2" id="KW-0677">Repeat</keyword>
<dbReference type="Gene3D" id="1.25.40.10">
    <property type="entry name" value="Tetratricopeptide repeat domain"/>
    <property type="match status" value="3"/>
</dbReference>
<evidence type="ECO:0000256" key="5">
    <source>
        <dbReference type="PROSITE-ProRule" id="PRU00708"/>
    </source>
</evidence>
<evidence type="ECO:0000313" key="9">
    <source>
        <dbReference type="Proteomes" id="UP000663193"/>
    </source>
</evidence>
<dbReference type="NCBIfam" id="TIGR00756">
    <property type="entry name" value="PPR"/>
    <property type="match status" value="1"/>
</dbReference>
<dbReference type="EMBL" id="CP069041">
    <property type="protein sequence ID" value="QRD05949.1"/>
    <property type="molecule type" value="Genomic_DNA"/>
</dbReference>
<evidence type="ECO:0000313" key="8">
    <source>
        <dbReference type="EMBL" id="QRD05949.1"/>
    </source>
</evidence>
<evidence type="ECO:0000256" key="2">
    <source>
        <dbReference type="ARBA" id="ARBA00022737"/>
    </source>
</evidence>
<comment type="subunit">
    <text evidence="4">Binds to mitochondrial small subunit 15S rRNA.</text>
</comment>
<evidence type="ECO:0000256" key="1">
    <source>
        <dbReference type="ARBA" id="ARBA00006192"/>
    </source>
</evidence>
<dbReference type="VEuPathDB" id="FungiDB:JI435_133740"/>
<organism evidence="8 9">
    <name type="scientific">Phaeosphaeria nodorum (strain SN15 / ATCC MYA-4574 / FGSC 10173)</name>
    <name type="common">Glume blotch fungus</name>
    <name type="synonym">Parastagonospora nodorum</name>
    <dbReference type="NCBI Taxonomy" id="321614"/>
    <lineage>
        <taxon>Eukaryota</taxon>
        <taxon>Fungi</taxon>
        <taxon>Dikarya</taxon>
        <taxon>Ascomycota</taxon>
        <taxon>Pezizomycotina</taxon>
        <taxon>Dothideomycetes</taxon>
        <taxon>Pleosporomycetidae</taxon>
        <taxon>Pleosporales</taxon>
        <taxon>Pleosporineae</taxon>
        <taxon>Phaeosphaeriaceae</taxon>
        <taxon>Parastagonospora</taxon>
    </lineage>
</organism>
<feature type="compositionally biased region" description="Polar residues" evidence="6">
    <location>
        <begin position="616"/>
        <end position="628"/>
    </location>
</feature>
<dbReference type="PANTHER" id="PTHR47447">
    <property type="entry name" value="OS03G0856100 PROTEIN"/>
    <property type="match status" value="1"/>
</dbReference>
<dbReference type="AlphaFoldDB" id="A0A7U2IA03"/>
<evidence type="ECO:0000256" key="6">
    <source>
        <dbReference type="SAM" id="MobiDB-lite"/>
    </source>
</evidence>
<dbReference type="PROSITE" id="PS51375">
    <property type="entry name" value="PPR"/>
    <property type="match status" value="2"/>
</dbReference>
<name>A0A7U2IA03_PHANO</name>
<keyword evidence="9" id="KW-1185">Reference proteome</keyword>
<dbReference type="Pfam" id="PF23276">
    <property type="entry name" value="TPR_24"/>
    <property type="match status" value="1"/>
</dbReference>
<feature type="domain" description="Pentatricopeptide repeat-containing protein-mitochondrial" evidence="7">
    <location>
        <begin position="330"/>
        <end position="464"/>
    </location>
</feature>
<dbReference type="Proteomes" id="UP000663193">
    <property type="component" value="Chromosome 19"/>
</dbReference>
<dbReference type="InterPro" id="IPR011990">
    <property type="entry name" value="TPR-like_helical_dom_sf"/>
</dbReference>
<dbReference type="InterPro" id="IPR002885">
    <property type="entry name" value="PPR_rpt"/>
</dbReference>
<gene>
    <name evidence="8" type="ORF">JI435_133740</name>
</gene>
<dbReference type="PANTHER" id="PTHR47447:SF17">
    <property type="entry name" value="OS12G0638900 PROTEIN"/>
    <property type="match status" value="1"/>
</dbReference>
<feature type="region of interest" description="Disordered" evidence="6">
    <location>
        <begin position="54"/>
        <end position="91"/>
    </location>
</feature>
<evidence type="ECO:0000256" key="4">
    <source>
        <dbReference type="ARBA" id="ARBA00044511"/>
    </source>
</evidence>
<reference evidence="9" key="1">
    <citation type="journal article" date="2021" name="BMC Genomics">
        <title>Chromosome-level genome assembly and manually-curated proteome of model necrotroph Parastagonospora nodorum Sn15 reveals a genome-wide trove of candidate effector homologs, and redundancy of virulence-related functions within an accessory chromosome.</title>
        <authorList>
            <person name="Bertazzoni S."/>
            <person name="Jones D.A.B."/>
            <person name="Phan H.T."/>
            <person name="Tan K.-C."/>
            <person name="Hane J.K."/>
        </authorList>
    </citation>
    <scope>NUCLEOTIDE SEQUENCE [LARGE SCALE GENOMIC DNA]</scope>
    <source>
        <strain evidence="9">SN15 / ATCC MYA-4574 / FGSC 10173)</strain>
    </source>
</reference>
<evidence type="ECO:0000256" key="3">
    <source>
        <dbReference type="ARBA" id="ARBA00044493"/>
    </source>
</evidence>
<evidence type="ECO:0000259" key="7">
    <source>
        <dbReference type="Pfam" id="PF23276"/>
    </source>
</evidence>
<feature type="repeat" description="PPR" evidence="5">
    <location>
        <begin position="509"/>
        <end position="543"/>
    </location>
</feature>
<feature type="repeat" description="PPR" evidence="5">
    <location>
        <begin position="474"/>
        <end position="508"/>
    </location>
</feature>
<sequence length="657" mass="73849">MPPRPFVNDALWRCLCPGFPANVSTLRTGRSIALRNRPREAGAARQLRTYKQSTAPSSHNGAFFSQADAPSFGSRNAPRSHAPRTAGARPPLAQLPTSILYEHLREEGARGNFDEVFNICRVLVKDRDELPNKEMYNAILHSFASDSNGTAGKVRKVLDEMGFWAEEDSINGQTKIELDARGCECVLEALAVHPDYLLRTEILEYMKTRWFPLTPRGENYVVAGMLRERNFEQALEMLEGMANRQIKIENWLFHKAMWILLEHGEVEEAFYVLNLKDSVQRQSQGLQSPRLSSALWLALLDAASRQQLYDASKMVWTTQVQPGYLKPGTGACFSVLAVAARHGDVPLATDVFRLLTERGTILTTHHYELLVKTYLNADDLSAALSVILIMADTNIKVDAGTCHPLLWYLRQEKKDESSRPLRAFKILQDFEASGRKVPTAAINACIQASLVLERFEEGIEIYKALHTVCHAGPDTQTFNILFQGCHKYVRKELAMFLANEMIELGLKPDRLTYDRLICVCLRGNDLEDALLYYEEMRSTPIKSGSSRMMQPRRGTWGDLIMKCVEKRDDRAVALLKDYKKLEEEPRIAVERAVSACFKETAEVKLEVASGEREPGQQASDGPSQNSMRTDAEGGRAESGNLGMEQPMAASETRESQR</sequence>
<proteinExistence type="inferred from homology"/>